<feature type="compositionally biased region" description="Pro residues" evidence="1">
    <location>
        <begin position="120"/>
        <end position="138"/>
    </location>
</feature>
<evidence type="ECO:0000313" key="2">
    <source>
        <dbReference type="EMBL" id="KAH9377739.1"/>
    </source>
</evidence>
<evidence type="ECO:0000256" key="1">
    <source>
        <dbReference type="SAM" id="MobiDB-lite"/>
    </source>
</evidence>
<feature type="region of interest" description="Disordered" evidence="1">
    <location>
        <begin position="166"/>
        <end position="211"/>
    </location>
</feature>
<reference evidence="2 3" key="1">
    <citation type="journal article" date="2020" name="Cell">
        <title>Large-Scale Comparative Analyses of Tick Genomes Elucidate Their Genetic Diversity and Vector Capacities.</title>
        <authorList>
            <consortium name="Tick Genome and Microbiome Consortium (TIGMIC)"/>
            <person name="Jia N."/>
            <person name="Wang J."/>
            <person name="Shi W."/>
            <person name="Du L."/>
            <person name="Sun Y."/>
            <person name="Zhan W."/>
            <person name="Jiang J.F."/>
            <person name="Wang Q."/>
            <person name="Zhang B."/>
            <person name="Ji P."/>
            <person name="Bell-Sakyi L."/>
            <person name="Cui X.M."/>
            <person name="Yuan T.T."/>
            <person name="Jiang B.G."/>
            <person name="Yang W.F."/>
            <person name="Lam T.T."/>
            <person name="Chang Q.C."/>
            <person name="Ding S.J."/>
            <person name="Wang X.J."/>
            <person name="Zhu J.G."/>
            <person name="Ruan X.D."/>
            <person name="Zhao L."/>
            <person name="Wei J.T."/>
            <person name="Ye R.Z."/>
            <person name="Que T.C."/>
            <person name="Du C.H."/>
            <person name="Zhou Y.H."/>
            <person name="Cheng J.X."/>
            <person name="Dai P.F."/>
            <person name="Guo W.B."/>
            <person name="Han X.H."/>
            <person name="Huang E.J."/>
            <person name="Li L.F."/>
            <person name="Wei W."/>
            <person name="Gao Y.C."/>
            <person name="Liu J.Z."/>
            <person name="Shao H.Z."/>
            <person name="Wang X."/>
            <person name="Wang C.C."/>
            <person name="Yang T.C."/>
            <person name="Huo Q.B."/>
            <person name="Li W."/>
            <person name="Chen H.Y."/>
            <person name="Chen S.E."/>
            <person name="Zhou L.G."/>
            <person name="Ni X.B."/>
            <person name="Tian J.H."/>
            <person name="Sheng Y."/>
            <person name="Liu T."/>
            <person name="Pan Y.S."/>
            <person name="Xia L.Y."/>
            <person name="Li J."/>
            <person name="Zhao F."/>
            <person name="Cao W.C."/>
        </authorList>
    </citation>
    <scope>NUCLEOTIDE SEQUENCE [LARGE SCALE GENOMIC DNA]</scope>
    <source>
        <strain evidence="2">HaeL-2018</strain>
    </source>
</reference>
<accession>A0A9J6GR06</accession>
<keyword evidence="3" id="KW-1185">Reference proteome</keyword>
<dbReference type="Proteomes" id="UP000821853">
    <property type="component" value="Unassembled WGS sequence"/>
</dbReference>
<feature type="region of interest" description="Disordered" evidence="1">
    <location>
        <begin position="115"/>
        <end position="144"/>
    </location>
</feature>
<gene>
    <name evidence="2" type="ORF">HPB48_004863</name>
</gene>
<organism evidence="2 3">
    <name type="scientific">Haemaphysalis longicornis</name>
    <name type="common">Bush tick</name>
    <dbReference type="NCBI Taxonomy" id="44386"/>
    <lineage>
        <taxon>Eukaryota</taxon>
        <taxon>Metazoa</taxon>
        <taxon>Ecdysozoa</taxon>
        <taxon>Arthropoda</taxon>
        <taxon>Chelicerata</taxon>
        <taxon>Arachnida</taxon>
        <taxon>Acari</taxon>
        <taxon>Parasitiformes</taxon>
        <taxon>Ixodida</taxon>
        <taxon>Ixodoidea</taxon>
        <taxon>Ixodidae</taxon>
        <taxon>Haemaphysalinae</taxon>
        <taxon>Haemaphysalis</taxon>
    </lineage>
</organism>
<proteinExistence type="predicted"/>
<feature type="compositionally biased region" description="Basic and acidic residues" evidence="1">
    <location>
        <begin position="177"/>
        <end position="188"/>
    </location>
</feature>
<dbReference type="AlphaFoldDB" id="A0A9J6GR06"/>
<sequence length="211" mass="23084">MWVTSVTYAKTLTCASAPSVTNAIRATITNAFRNANCVAWNAQRQANSVERTSGLLHPLYECVNDLPNSYPPVLDSQAMITALREKNAHLRQLLTAQAERTANLEKRLAELLSQTASTPPTTPPPADPSSANPTPPLNPFTSPDITRLESLIRDISKALSERIAALESQSDLPASPEPKRRIPRKHQEPSASSTVMDESDDEPLFPEHPLQ</sequence>
<dbReference type="EMBL" id="JABSTR010000008">
    <property type="protein sequence ID" value="KAH9377739.1"/>
    <property type="molecule type" value="Genomic_DNA"/>
</dbReference>
<comment type="caution">
    <text evidence="2">The sequence shown here is derived from an EMBL/GenBank/DDBJ whole genome shotgun (WGS) entry which is preliminary data.</text>
</comment>
<protein>
    <submittedName>
        <fullName evidence="2">Uncharacterized protein</fullName>
    </submittedName>
</protein>
<name>A0A9J6GR06_HAELO</name>
<dbReference type="VEuPathDB" id="VectorBase:HLOH_055545"/>
<evidence type="ECO:0000313" key="3">
    <source>
        <dbReference type="Proteomes" id="UP000821853"/>
    </source>
</evidence>